<dbReference type="EMBL" id="BGPR01018936">
    <property type="protein sequence ID" value="GBN80524.1"/>
    <property type="molecule type" value="Genomic_DNA"/>
</dbReference>
<comment type="caution">
    <text evidence="1">The sequence shown here is derived from an EMBL/GenBank/DDBJ whole genome shotgun (WGS) entry which is preliminary data.</text>
</comment>
<evidence type="ECO:0000313" key="2">
    <source>
        <dbReference type="Proteomes" id="UP000499080"/>
    </source>
</evidence>
<proteinExistence type="predicted"/>
<gene>
    <name evidence="1" type="ORF">AVEN_44279_1</name>
</gene>
<reference evidence="1 2" key="1">
    <citation type="journal article" date="2019" name="Sci. Rep.">
        <title>Orb-weaving spider Araneus ventricosus genome elucidates the spidroin gene catalogue.</title>
        <authorList>
            <person name="Kono N."/>
            <person name="Nakamura H."/>
            <person name="Ohtoshi R."/>
            <person name="Moran D.A.P."/>
            <person name="Shinohara A."/>
            <person name="Yoshida Y."/>
            <person name="Fujiwara M."/>
            <person name="Mori M."/>
            <person name="Tomita M."/>
            <person name="Arakawa K."/>
        </authorList>
    </citation>
    <scope>NUCLEOTIDE SEQUENCE [LARGE SCALE GENOMIC DNA]</scope>
</reference>
<organism evidence="1 2">
    <name type="scientific">Araneus ventricosus</name>
    <name type="common">Orbweaver spider</name>
    <name type="synonym">Epeira ventricosa</name>
    <dbReference type="NCBI Taxonomy" id="182803"/>
    <lineage>
        <taxon>Eukaryota</taxon>
        <taxon>Metazoa</taxon>
        <taxon>Ecdysozoa</taxon>
        <taxon>Arthropoda</taxon>
        <taxon>Chelicerata</taxon>
        <taxon>Arachnida</taxon>
        <taxon>Araneae</taxon>
        <taxon>Araneomorphae</taxon>
        <taxon>Entelegynae</taxon>
        <taxon>Araneoidea</taxon>
        <taxon>Araneidae</taxon>
        <taxon>Araneus</taxon>
    </lineage>
</organism>
<dbReference type="Proteomes" id="UP000499080">
    <property type="component" value="Unassembled WGS sequence"/>
</dbReference>
<name>A0A4Y2RX92_ARAVE</name>
<sequence length="122" mass="13598">MLAAFVLAAGDFPRNENDSLVSYFSSLPPPSSKSSPSSIAFWSIQEMDYYHQYLSLHTVRLRTQKLSREEIQKLCTFPTGASIPCYHLTQVESDWFVSSHDLLIAEAHAMPSTSEVGTGQIV</sequence>
<evidence type="ECO:0000313" key="1">
    <source>
        <dbReference type="EMBL" id="GBN80524.1"/>
    </source>
</evidence>
<protein>
    <submittedName>
        <fullName evidence="1">Uncharacterized protein</fullName>
    </submittedName>
</protein>
<dbReference type="AlphaFoldDB" id="A0A4Y2RX92"/>
<keyword evidence="2" id="KW-1185">Reference proteome</keyword>
<accession>A0A4Y2RX92</accession>